<name>A0A1S0ZI85_SALET</name>
<protein>
    <submittedName>
        <fullName evidence="1">Uncharacterized protein</fullName>
    </submittedName>
</protein>
<dbReference type="EMBL" id="MLZC01000004">
    <property type="protein sequence ID" value="OHG66859.1"/>
    <property type="molecule type" value="Genomic_DNA"/>
</dbReference>
<proteinExistence type="predicted"/>
<accession>A0A1S0ZI85</accession>
<gene>
    <name evidence="1" type="ORF">A7T00_09920</name>
</gene>
<organism evidence="1">
    <name type="scientific">Salmonella enterica subsp. enterica serovar Saintpaul</name>
    <dbReference type="NCBI Taxonomy" id="90105"/>
    <lineage>
        <taxon>Bacteria</taxon>
        <taxon>Pseudomonadati</taxon>
        <taxon>Pseudomonadota</taxon>
        <taxon>Gammaproteobacteria</taxon>
        <taxon>Enterobacterales</taxon>
        <taxon>Enterobacteriaceae</taxon>
        <taxon>Salmonella</taxon>
    </lineage>
</organism>
<sequence length="78" mass="8865">MNSQQMMTYCGMQIPPPVLNIDLHVLPNFTGRVVLYIENGRVICDRQLLDDKHVCSLDSFIEIAREAGIRFEEISNVG</sequence>
<reference evidence="1" key="1">
    <citation type="submission" date="2016-09" db="EMBL/GenBank/DDBJ databases">
        <title>Whole genome sequencing of Salmonella enterica.</title>
        <authorList>
            <person name="Bell R."/>
        </authorList>
    </citation>
    <scope>NUCLEOTIDE SEQUENCE [LARGE SCALE GENOMIC DNA]</scope>
    <source>
        <strain evidence="1">CFSAN044978</strain>
    </source>
</reference>
<dbReference type="AlphaFoldDB" id="A0A1S0ZI85"/>
<comment type="caution">
    <text evidence="1">The sequence shown here is derived from an EMBL/GenBank/DDBJ whole genome shotgun (WGS) entry which is preliminary data.</text>
</comment>
<dbReference type="RefSeq" id="WP_058645183.1">
    <property type="nucleotide sequence ID" value="NZ_QWDP01000006.1"/>
</dbReference>
<evidence type="ECO:0000313" key="1">
    <source>
        <dbReference type="EMBL" id="OHG66859.1"/>
    </source>
</evidence>